<comment type="subcellular location">
    <subcellularLocation>
        <location evidence="1">Secreted</location>
    </subcellularLocation>
</comment>
<keyword evidence="6 8" id="KW-0722">Serine protease inhibitor</keyword>
<evidence type="ECO:0000256" key="3">
    <source>
        <dbReference type="ARBA" id="ARBA00011738"/>
    </source>
</evidence>
<keyword evidence="5 8" id="KW-0646">Protease inhibitor</keyword>
<dbReference type="InterPro" id="IPR036819">
    <property type="entry name" value="Subtilisin_inhibitor-like_sf"/>
</dbReference>
<gene>
    <name evidence="11" type="ORF">GCM10022402_13970</name>
</gene>
<dbReference type="InterPro" id="IPR000691">
    <property type="entry name" value="Prot_inh_I16_SSI"/>
</dbReference>
<dbReference type="InterPro" id="IPR020054">
    <property type="entry name" value="Prot_inh_SSI_I16_CS"/>
</dbReference>
<dbReference type="InterPro" id="IPR023549">
    <property type="entry name" value="Subtilisin_inhibitor"/>
</dbReference>
<keyword evidence="9" id="KW-0732">Signal</keyword>
<evidence type="ECO:0000256" key="5">
    <source>
        <dbReference type="ARBA" id="ARBA00022690"/>
    </source>
</evidence>
<feature type="signal peptide" evidence="9">
    <location>
        <begin position="1"/>
        <end position="21"/>
    </location>
</feature>
<dbReference type="EMBL" id="BAABDD010000005">
    <property type="protein sequence ID" value="GAA3734999.1"/>
    <property type="molecule type" value="Genomic_DNA"/>
</dbReference>
<evidence type="ECO:0000259" key="10">
    <source>
        <dbReference type="Pfam" id="PF00720"/>
    </source>
</evidence>
<reference evidence="12" key="1">
    <citation type="journal article" date="2019" name="Int. J. Syst. Evol. Microbiol.">
        <title>The Global Catalogue of Microorganisms (GCM) 10K type strain sequencing project: providing services to taxonomists for standard genome sequencing and annotation.</title>
        <authorList>
            <consortium name="The Broad Institute Genomics Platform"/>
            <consortium name="The Broad Institute Genome Sequencing Center for Infectious Disease"/>
            <person name="Wu L."/>
            <person name="Ma J."/>
        </authorList>
    </citation>
    <scope>NUCLEOTIDE SEQUENCE [LARGE SCALE GENOMIC DNA]</scope>
    <source>
        <strain evidence="12">JCM 17137</strain>
    </source>
</reference>
<comment type="similarity">
    <text evidence="2 8">Belongs to the protease inhibitor I16 (SSI) family.</text>
</comment>
<evidence type="ECO:0000256" key="8">
    <source>
        <dbReference type="RuleBase" id="RU003471"/>
    </source>
</evidence>
<evidence type="ECO:0000313" key="11">
    <source>
        <dbReference type="EMBL" id="GAA3734999.1"/>
    </source>
</evidence>
<protein>
    <recommendedName>
        <fullName evidence="10">Subtilisin inhibitor domain-containing protein</fullName>
    </recommendedName>
</protein>
<evidence type="ECO:0000256" key="7">
    <source>
        <dbReference type="ARBA" id="ARBA00023157"/>
    </source>
</evidence>
<evidence type="ECO:0000256" key="6">
    <source>
        <dbReference type="ARBA" id="ARBA00022900"/>
    </source>
</evidence>
<feature type="chain" id="PRO_5047438890" description="Subtilisin inhibitor domain-containing protein" evidence="9">
    <location>
        <begin position="22"/>
        <end position="148"/>
    </location>
</feature>
<dbReference type="Proteomes" id="UP001500908">
    <property type="component" value="Unassembled WGS sequence"/>
</dbReference>
<feature type="domain" description="Subtilisin inhibitor" evidence="10">
    <location>
        <begin position="63"/>
        <end position="134"/>
    </location>
</feature>
<accession>A0ABP7FB00</accession>
<keyword evidence="7" id="KW-1015">Disulfide bond</keyword>
<name>A0ABP7FB00_9ACTN</name>
<evidence type="ECO:0000313" key="12">
    <source>
        <dbReference type="Proteomes" id="UP001500908"/>
    </source>
</evidence>
<dbReference type="Pfam" id="PF00720">
    <property type="entry name" value="SSI"/>
    <property type="match status" value="1"/>
</dbReference>
<evidence type="ECO:0000256" key="4">
    <source>
        <dbReference type="ARBA" id="ARBA00022525"/>
    </source>
</evidence>
<dbReference type="PRINTS" id="PR00294">
    <property type="entry name" value="SSBTLNINHBTR"/>
</dbReference>
<evidence type="ECO:0000256" key="2">
    <source>
        <dbReference type="ARBA" id="ARBA00010472"/>
    </source>
</evidence>
<comment type="caution">
    <text evidence="11">The sequence shown here is derived from an EMBL/GenBank/DDBJ whole genome shotgun (WGS) entry which is preliminary data.</text>
</comment>
<proteinExistence type="inferred from homology"/>
<sequence>MRTAKLFGTLAALVMGAVAVAATPAAAESPFEPLPAPNASYTMVMYEAGITLDDPTAAVPPTAIARATLECYPHGGTHPTPEAACESLWQVGGEFDQLPTDPAAVCPAVVRPVTVEVKGHWFNEPAHFKHTYNNRCLAAVESDNVFRF</sequence>
<keyword evidence="12" id="KW-1185">Reference proteome</keyword>
<dbReference type="SUPFAM" id="SSF55399">
    <property type="entry name" value="Subtilisin inhibitor"/>
    <property type="match status" value="1"/>
</dbReference>
<evidence type="ECO:0000256" key="1">
    <source>
        <dbReference type="ARBA" id="ARBA00004613"/>
    </source>
</evidence>
<evidence type="ECO:0000256" key="9">
    <source>
        <dbReference type="SAM" id="SignalP"/>
    </source>
</evidence>
<comment type="subunit">
    <text evidence="3">Homodimer.</text>
</comment>
<dbReference type="RefSeq" id="WP_344968589.1">
    <property type="nucleotide sequence ID" value="NZ_BAABDD010000005.1"/>
</dbReference>
<dbReference type="PROSITE" id="PS00999">
    <property type="entry name" value="SSI"/>
    <property type="match status" value="1"/>
</dbReference>
<dbReference type="Gene3D" id="3.30.350.10">
    <property type="entry name" value="Subtilisin inhibitor-like"/>
    <property type="match status" value="1"/>
</dbReference>
<organism evidence="11 12">
    <name type="scientific">Salinactinospora qingdaonensis</name>
    <dbReference type="NCBI Taxonomy" id="702744"/>
    <lineage>
        <taxon>Bacteria</taxon>
        <taxon>Bacillati</taxon>
        <taxon>Actinomycetota</taxon>
        <taxon>Actinomycetes</taxon>
        <taxon>Streptosporangiales</taxon>
        <taxon>Nocardiopsidaceae</taxon>
        <taxon>Salinactinospora</taxon>
    </lineage>
</organism>
<keyword evidence="4" id="KW-0964">Secreted</keyword>